<comment type="caution">
    <text evidence="2">The sequence shown here is derived from an EMBL/GenBank/DDBJ whole genome shotgun (WGS) entry which is preliminary data.</text>
</comment>
<name>A0AAJ0BEY9_9PEZI</name>
<feature type="region of interest" description="Disordered" evidence="1">
    <location>
        <begin position="161"/>
        <end position="201"/>
    </location>
</feature>
<proteinExistence type="predicted"/>
<keyword evidence="3" id="KW-1185">Reference proteome</keyword>
<organism evidence="2 3">
    <name type="scientific">Echria macrotheca</name>
    <dbReference type="NCBI Taxonomy" id="438768"/>
    <lineage>
        <taxon>Eukaryota</taxon>
        <taxon>Fungi</taxon>
        <taxon>Dikarya</taxon>
        <taxon>Ascomycota</taxon>
        <taxon>Pezizomycotina</taxon>
        <taxon>Sordariomycetes</taxon>
        <taxon>Sordariomycetidae</taxon>
        <taxon>Sordariales</taxon>
        <taxon>Schizotheciaceae</taxon>
        <taxon>Echria</taxon>
    </lineage>
</organism>
<protein>
    <submittedName>
        <fullName evidence="2">Uncharacterized protein</fullName>
    </submittedName>
</protein>
<feature type="region of interest" description="Disordered" evidence="1">
    <location>
        <begin position="63"/>
        <end position="146"/>
    </location>
</feature>
<feature type="compositionally biased region" description="Basic and acidic residues" evidence="1">
    <location>
        <begin position="73"/>
        <end position="83"/>
    </location>
</feature>
<evidence type="ECO:0000313" key="3">
    <source>
        <dbReference type="Proteomes" id="UP001239445"/>
    </source>
</evidence>
<dbReference type="AlphaFoldDB" id="A0AAJ0BEY9"/>
<feature type="compositionally biased region" description="Polar residues" evidence="1">
    <location>
        <begin position="106"/>
        <end position="116"/>
    </location>
</feature>
<sequence>MSGSRSPRDPFRNRRFSEYLQTITNPDENEGAATSAPNDELQRAIARFHQNVDRVLSAANATPSTLADMSSGSDRELRQRFNRDPPNSMLRPANSLPPLRALRRLNTLSSGESGSRSTRHRDRPSSDTRYRSVMGRDLPSLEDIQRASDETNSRIRTLLEQSSSPFLSQPAPSPPLQTSDPVEDSRRVKRRKLDSDKIGGGSKAVRYGRYGQLEPGQLTMEIVSCDGGVYPSDGLRDGSVYAAENILKNDNSVYCTRSYRCNIVLRHQGGTVFSLKELVIKAPATSRFNAPVREGMVFVSMDQDDLLTRTAQYQIQYLPSRAGLPPVYSIRHDDDIPRIRMRGYQPSNYYEDDDDECRAAHIPHEFTDRREPFSVATECSDDQSGDENSPGSQPPSRRPVNRIGTLPFESDGSDDGADVWGAPTTTNWTFDDIRLRSVGPSHLLDSERYRGRNSGGDLGGITLEEAREANQIATQEAVRAVGGSLMAPLAHFHIDKTKNKCTISFDPPVSARFLLLKIWTPYHDDKKNIDIQTVIAKGFAGPRYFPSVETR</sequence>
<evidence type="ECO:0000256" key="1">
    <source>
        <dbReference type="SAM" id="MobiDB-lite"/>
    </source>
</evidence>
<feature type="compositionally biased region" description="Basic and acidic residues" evidence="1">
    <location>
        <begin position="1"/>
        <end position="17"/>
    </location>
</feature>
<reference evidence="2" key="1">
    <citation type="submission" date="2023-06" db="EMBL/GenBank/DDBJ databases">
        <title>Genome-scale phylogeny and comparative genomics of the fungal order Sordariales.</title>
        <authorList>
            <consortium name="Lawrence Berkeley National Laboratory"/>
            <person name="Hensen N."/>
            <person name="Bonometti L."/>
            <person name="Westerberg I."/>
            <person name="Brannstrom I.O."/>
            <person name="Guillou S."/>
            <person name="Cros-Aarteil S."/>
            <person name="Calhoun S."/>
            <person name="Haridas S."/>
            <person name="Kuo A."/>
            <person name="Mondo S."/>
            <person name="Pangilinan J."/>
            <person name="Riley R."/>
            <person name="Labutti K."/>
            <person name="Andreopoulos B."/>
            <person name="Lipzen A."/>
            <person name="Chen C."/>
            <person name="Yanf M."/>
            <person name="Daum C."/>
            <person name="Ng V."/>
            <person name="Clum A."/>
            <person name="Steindorff A."/>
            <person name="Ohm R."/>
            <person name="Martin F."/>
            <person name="Silar P."/>
            <person name="Natvig D."/>
            <person name="Lalanne C."/>
            <person name="Gautier V."/>
            <person name="Ament-Velasquez S.L."/>
            <person name="Kruys A."/>
            <person name="Hutchinson M.I."/>
            <person name="Powell A.J."/>
            <person name="Barry K."/>
            <person name="Miller A.N."/>
            <person name="Grigoriev I.V."/>
            <person name="Debuchy R."/>
            <person name="Gladieux P."/>
            <person name="Thoren M.H."/>
            <person name="Johannesson H."/>
        </authorList>
    </citation>
    <scope>NUCLEOTIDE SEQUENCE</scope>
    <source>
        <strain evidence="2">PSN4</strain>
    </source>
</reference>
<accession>A0AAJ0BEY9</accession>
<feature type="compositionally biased region" description="Polar residues" evidence="1">
    <location>
        <begin position="63"/>
        <end position="72"/>
    </location>
</feature>
<dbReference type="EMBL" id="MU839832">
    <property type="protein sequence ID" value="KAK1756034.1"/>
    <property type="molecule type" value="Genomic_DNA"/>
</dbReference>
<feature type="region of interest" description="Disordered" evidence="1">
    <location>
        <begin position="1"/>
        <end position="42"/>
    </location>
</feature>
<gene>
    <name evidence="2" type="ORF">QBC47DRAFT_378899</name>
</gene>
<evidence type="ECO:0000313" key="2">
    <source>
        <dbReference type="EMBL" id="KAK1756034.1"/>
    </source>
</evidence>
<dbReference type="Proteomes" id="UP001239445">
    <property type="component" value="Unassembled WGS sequence"/>
</dbReference>
<feature type="region of interest" description="Disordered" evidence="1">
    <location>
        <begin position="364"/>
        <end position="420"/>
    </location>
</feature>